<dbReference type="Proteomes" id="UP000019804">
    <property type="component" value="Unassembled WGS sequence"/>
</dbReference>
<organism evidence="13 14">
    <name type="scientific">Aspergillus ruber (strain CBS 135680)</name>
    <dbReference type="NCBI Taxonomy" id="1388766"/>
    <lineage>
        <taxon>Eukaryota</taxon>
        <taxon>Fungi</taxon>
        <taxon>Dikarya</taxon>
        <taxon>Ascomycota</taxon>
        <taxon>Pezizomycotina</taxon>
        <taxon>Eurotiomycetes</taxon>
        <taxon>Eurotiomycetidae</taxon>
        <taxon>Eurotiales</taxon>
        <taxon>Aspergillaceae</taxon>
        <taxon>Aspergillus</taxon>
        <taxon>Aspergillus subgen. Aspergillus</taxon>
    </lineage>
</organism>
<dbReference type="PANTHER" id="PTHR12147">
    <property type="entry name" value="METALLOPEPTIDASE M28 FAMILY MEMBER"/>
    <property type="match status" value="1"/>
</dbReference>
<dbReference type="InterPro" id="IPR045175">
    <property type="entry name" value="M28_fam"/>
</dbReference>
<dbReference type="Gene3D" id="3.50.30.30">
    <property type="match status" value="1"/>
</dbReference>
<reference evidence="14" key="1">
    <citation type="journal article" date="2014" name="Nat. Commun.">
        <title>Genomic adaptations of the halophilic Dead Sea filamentous fungus Eurotium rubrum.</title>
        <authorList>
            <person name="Kis-Papo T."/>
            <person name="Weig A.R."/>
            <person name="Riley R."/>
            <person name="Persoh D."/>
            <person name="Salamov A."/>
            <person name="Sun H."/>
            <person name="Lipzen A."/>
            <person name="Wasser S.P."/>
            <person name="Rambold G."/>
            <person name="Grigoriev I.V."/>
            <person name="Nevo E."/>
        </authorList>
    </citation>
    <scope>NUCLEOTIDE SEQUENCE [LARGE SCALE GENOMIC DNA]</scope>
    <source>
        <strain evidence="14">CBS 135680</strain>
    </source>
</reference>
<dbReference type="STRING" id="1388766.A0A017S534"/>
<dbReference type="GO" id="GO:0004177">
    <property type="term" value="F:aminopeptidase activity"/>
    <property type="evidence" value="ECO:0007669"/>
    <property type="project" value="UniProtKB-KW"/>
</dbReference>
<dbReference type="EMBL" id="KK088441">
    <property type="protein sequence ID" value="EYE91749.1"/>
    <property type="molecule type" value="Genomic_DNA"/>
</dbReference>
<evidence type="ECO:0000256" key="2">
    <source>
        <dbReference type="ARBA" id="ARBA00005957"/>
    </source>
</evidence>
<name>A0A017S534_ASPRC</name>
<dbReference type="HOGENOM" id="CLU_024336_0_1_1"/>
<keyword evidence="9" id="KW-0482">Metalloprotease</keyword>
<dbReference type="GO" id="GO:0046872">
    <property type="term" value="F:metal ion binding"/>
    <property type="evidence" value="ECO:0007669"/>
    <property type="project" value="UniProtKB-KW"/>
</dbReference>
<dbReference type="OrthoDB" id="10013407at2759"/>
<dbReference type="Gene3D" id="3.40.630.10">
    <property type="entry name" value="Zn peptidases"/>
    <property type="match status" value="1"/>
</dbReference>
<feature type="chain" id="PRO_5005101090" description="Peptide hydrolase" evidence="10">
    <location>
        <begin position="19"/>
        <end position="504"/>
    </location>
</feature>
<comment type="cofactor">
    <cofactor evidence="1">
        <name>Zn(2+)</name>
        <dbReference type="ChEBI" id="CHEBI:29105"/>
    </cofactor>
</comment>
<keyword evidence="6 10" id="KW-0732">Signal</keyword>
<keyword evidence="4 10" id="KW-0645">Protease</keyword>
<keyword evidence="14" id="KW-1185">Reference proteome</keyword>
<feature type="signal peptide" evidence="10">
    <location>
        <begin position="1"/>
        <end position="18"/>
    </location>
</feature>
<dbReference type="GeneID" id="63701757"/>
<gene>
    <name evidence="13" type="ORF">EURHEDRAFT_518093</name>
</gene>
<dbReference type="InterPro" id="IPR007484">
    <property type="entry name" value="Peptidase_M28"/>
</dbReference>
<evidence type="ECO:0000256" key="5">
    <source>
        <dbReference type="ARBA" id="ARBA00022723"/>
    </source>
</evidence>
<keyword evidence="8 10" id="KW-0862">Zinc</keyword>
<dbReference type="AlphaFoldDB" id="A0A017S534"/>
<dbReference type="GO" id="GO:0008235">
    <property type="term" value="F:metalloexopeptidase activity"/>
    <property type="evidence" value="ECO:0007669"/>
    <property type="project" value="InterPro"/>
</dbReference>
<protein>
    <recommendedName>
        <fullName evidence="10">Peptide hydrolase</fullName>
        <ecNumber evidence="10">3.4.-.-</ecNumber>
    </recommendedName>
</protein>
<evidence type="ECO:0000256" key="4">
    <source>
        <dbReference type="ARBA" id="ARBA00022670"/>
    </source>
</evidence>
<evidence type="ECO:0000256" key="9">
    <source>
        <dbReference type="ARBA" id="ARBA00023049"/>
    </source>
</evidence>
<dbReference type="CDD" id="cd03876">
    <property type="entry name" value="M28_SGAP_like"/>
    <property type="match status" value="1"/>
</dbReference>
<dbReference type="Pfam" id="PF02225">
    <property type="entry name" value="PA"/>
    <property type="match status" value="1"/>
</dbReference>
<dbReference type="SUPFAM" id="SSF52025">
    <property type="entry name" value="PA domain"/>
    <property type="match status" value="1"/>
</dbReference>
<feature type="domain" description="Peptidase M28" evidence="12">
    <location>
        <begin position="258"/>
        <end position="466"/>
    </location>
</feature>
<dbReference type="InterPro" id="IPR046450">
    <property type="entry name" value="PA_dom_sf"/>
</dbReference>
<keyword evidence="3 13" id="KW-0031">Aminopeptidase</keyword>
<evidence type="ECO:0000313" key="14">
    <source>
        <dbReference type="Proteomes" id="UP000019804"/>
    </source>
</evidence>
<sequence length="504" mass="54510">MVLAKLTVALALLGEASAIQLPLSLPKIPHIPNAVTERKLVDSASLQERIDPDNLLARAKALFEVAGASVDEYNHPTRVIGSEGHRGTLDYIYETIHGLGDYYHISRQDFPAVTGNVYESRLVLAHDVPKSAQPMGLTPPTKDRQPVYGSLGLVSNFGCAESDFPDLTNKIAFISRGTCPFGTKSELAGKAGAVAAVVYNNEEGPLSGTLGTPTPDHVATFGISDKDAAPYLKQLRHGENVDGIAYMDAVVNTITTTNIIAQTTEGDSENCVMLGAHSDSVEAGPGINDDGSGTLSLLEVATQLTNYHVNNCVRFAWWAGEEEGLLGSDYYVSVLPADENRKVRLFMDYDMMAGPNFAYQIYNATNAANPVGSEELRDLYIDFYESNGLNYMFIPFDGRSDYDAFIKNGIPGGGIATGAEGIKSKEEEEMFGGQAGVAYDPCYHQLCDDVSNLNLTAWEWSTKLISHSVATYALSFDGFPERTEVEGKTLLGAPTKYHGHLLHM</sequence>
<dbReference type="PANTHER" id="PTHR12147:SF17">
    <property type="entry name" value="AMINOPEPTIDASE Y"/>
    <property type="match status" value="1"/>
</dbReference>
<evidence type="ECO:0000256" key="6">
    <source>
        <dbReference type="ARBA" id="ARBA00022729"/>
    </source>
</evidence>
<dbReference type="FunFam" id="3.40.630.10:FF:000054">
    <property type="entry name" value="Peptide hydrolase"/>
    <property type="match status" value="1"/>
</dbReference>
<evidence type="ECO:0000259" key="11">
    <source>
        <dbReference type="Pfam" id="PF02225"/>
    </source>
</evidence>
<keyword evidence="5 10" id="KW-0479">Metal-binding</keyword>
<dbReference type="RefSeq" id="XP_040635439.1">
    <property type="nucleotide sequence ID" value="XM_040786633.1"/>
</dbReference>
<proteinExistence type="inferred from homology"/>
<evidence type="ECO:0000256" key="8">
    <source>
        <dbReference type="ARBA" id="ARBA00022833"/>
    </source>
</evidence>
<dbReference type="GO" id="GO:0006508">
    <property type="term" value="P:proteolysis"/>
    <property type="evidence" value="ECO:0007669"/>
    <property type="project" value="UniProtKB-KW"/>
</dbReference>
<dbReference type="InterPro" id="IPR041756">
    <property type="entry name" value="M28_SGAP-like"/>
</dbReference>
<evidence type="ECO:0000313" key="13">
    <source>
        <dbReference type="EMBL" id="EYE91749.1"/>
    </source>
</evidence>
<evidence type="ECO:0000256" key="3">
    <source>
        <dbReference type="ARBA" id="ARBA00022438"/>
    </source>
</evidence>
<evidence type="ECO:0000259" key="12">
    <source>
        <dbReference type="Pfam" id="PF04389"/>
    </source>
</evidence>
<evidence type="ECO:0000256" key="1">
    <source>
        <dbReference type="ARBA" id="ARBA00001947"/>
    </source>
</evidence>
<evidence type="ECO:0000256" key="7">
    <source>
        <dbReference type="ARBA" id="ARBA00022801"/>
    </source>
</evidence>
<dbReference type="Pfam" id="PF04389">
    <property type="entry name" value="Peptidase_M28"/>
    <property type="match status" value="1"/>
</dbReference>
<dbReference type="InterPro" id="IPR003137">
    <property type="entry name" value="PA_domain"/>
</dbReference>
<comment type="similarity">
    <text evidence="2">Belongs to the peptidase M28 family. M28A subfamily.</text>
</comment>
<dbReference type="EC" id="3.4.-.-" evidence="10"/>
<accession>A0A017S534</accession>
<keyword evidence="7 10" id="KW-0378">Hydrolase</keyword>
<evidence type="ECO:0000256" key="10">
    <source>
        <dbReference type="RuleBase" id="RU361240"/>
    </source>
</evidence>
<dbReference type="SUPFAM" id="SSF53187">
    <property type="entry name" value="Zn-dependent exopeptidases"/>
    <property type="match status" value="1"/>
</dbReference>
<feature type="domain" description="PA" evidence="11">
    <location>
        <begin position="153"/>
        <end position="229"/>
    </location>
</feature>